<feature type="domain" description="G" evidence="2">
    <location>
        <begin position="42"/>
        <end position="103"/>
    </location>
</feature>
<accession>A0AAD5VYC7</accession>
<dbReference type="Proteomes" id="UP001213000">
    <property type="component" value="Unassembled WGS sequence"/>
</dbReference>
<comment type="caution">
    <text evidence="3">The sequence shown here is derived from an EMBL/GenBank/DDBJ whole genome shotgun (WGS) entry which is preliminary data.</text>
</comment>
<evidence type="ECO:0000259" key="2">
    <source>
        <dbReference type="Pfam" id="PF01926"/>
    </source>
</evidence>
<evidence type="ECO:0000256" key="1">
    <source>
        <dbReference type="SAM" id="MobiDB-lite"/>
    </source>
</evidence>
<dbReference type="CDD" id="cd00882">
    <property type="entry name" value="Ras_like_GTPase"/>
    <property type="match status" value="1"/>
</dbReference>
<proteinExistence type="predicted"/>
<dbReference type="Pfam" id="PF01926">
    <property type="entry name" value="MMR_HSR1"/>
    <property type="match status" value="1"/>
</dbReference>
<dbReference type="AlphaFoldDB" id="A0AAD5VYC7"/>
<dbReference type="SUPFAM" id="SSF52540">
    <property type="entry name" value="P-loop containing nucleoside triphosphate hydrolases"/>
    <property type="match status" value="1"/>
</dbReference>
<feature type="compositionally biased region" description="Basic and acidic residues" evidence="1">
    <location>
        <begin position="1"/>
        <end position="12"/>
    </location>
</feature>
<evidence type="ECO:0000313" key="4">
    <source>
        <dbReference type="Proteomes" id="UP001213000"/>
    </source>
</evidence>
<gene>
    <name evidence="3" type="ORF">NP233_g3890</name>
</gene>
<reference evidence="3" key="1">
    <citation type="submission" date="2022-07" db="EMBL/GenBank/DDBJ databases">
        <title>Genome Sequence of Leucocoprinus birnbaumii.</title>
        <authorList>
            <person name="Buettner E."/>
        </authorList>
    </citation>
    <scope>NUCLEOTIDE SEQUENCE</scope>
    <source>
        <strain evidence="3">VT141</strain>
    </source>
</reference>
<sequence length="305" mass="34229">MPEKSHPDKSKTPVESTSDTGTQKHTESFFEKTEVFGKDRNIIVFGETGAGKSSIIRMLSDPKDSENIPISNRPVGCTRQYTDYIITLDGEDYTIWDTAGLNEGKAGTVPADVALGHLRRLVETLGSATGISLLVYCIRWSRYRKILRENYDLFSGIICSGVIPTVVVITGLEHQESMEAWWEKNRGELKGMEFFDHACITAAKGKKNVYEEEYEESIAKLRVLIRKNCLEHAWKIKSEKEGSWLRHVLVSVENYGEHRKDPTGHLVKAFHSFKQGASHVVQAVRDWGSGTSDSTSHPAPERPTC</sequence>
<protein>
    <recommendedName>
        <fullName evidence="2">G domain-containing protein</fullName>
    </recommendedName>
</protein>
<dbReference type="EMBL" id="JANIEX010000196">
    <property type="protein sequence ID" value="KAJ3571218.1"/>
    <property type="molecule type" value="Genomic_DNA"/>
</dbReference>
<dbReference type="PROSITE" id="PS00675">
    <property type="entry name" value="SIGMA54_INTERACT_1"/>
    <property type="match status" value="1"/>
</dbReference>
<dbReference type="GO" id="GO:0005525">
    <property type="term" value="F:GTP binding"/>
    <property type="evidence" value="ECO:0007669"/>
    <property type="project" value="InterPro"/>
</dbReference>
<dbReference type="InterPro" id="IPR025662">
    <property type="entry name" value="Sigma_54_int_dom_ATP-bd_1"/>
</dbReference>
<dbReference type="InterPro" id="IPR006073">
    <property type="entry name" value="GTP-bd"/>
</dbReference>
<keyword evidence="4" id="KW-1185">Reference proteome</keyword>
<feature type="region of interest" description="Disordered" evidence="1">
    <location>
        <begin position="1"/>
        <end position="25"/>
    </location>
</feature>
<dbReference type="InterPro" id="IPR027417">
    <property type="entry name" value="P-loop_NTPase"/>
</dbReference>
<organism evidence="3 4">
    <name type="scientific">Leucocoprinus birnbaumii</name>
    <dbReference type="NCBI Taxonomy" id="56174"/>
    <lineage>
        <taxon>Eukaryota</taxon>
        <taxon>Fungi</taxon>
        <taxon>Dikarya</taxon>
        <taxon>Basidiomycota</taxon>
        <taxon>Agaricomycotina</taxon>
        <taxon>Agaricomycetes</taxon>
        <taxon>Agaricomycetidae</taxon>
        <taxon>Agaricales</taxon>
        <taxon>Agaricineae</taxon>
        <taxon>Agaricaceae</taxon>
        <taxon>Leucocoprinus</taxon>
    </lineage>
</organism>
<name>A0AAD5VYC7_9AGAR</name>
<dbReference type="Gene3D" id="3.40.50.300">
    <property type="entry name" value="P-loop containing nucleotide triphosphate hydrolases"/>
    <property type="match status" value="1"/>
</dbReference>
<evidence type="ECO:0000313" key="3">
    <source>
        <dbReference type="EMBL" id="KAJ3571218.1"/>
    </source>
</evidence>